<dbReference type="SMART" id="SM00331">
    <property type="entry name" value="PP2C_SIG"/>
    <property type="match status" value="1"/>
</dbReference>
<dbReference type="InterPro" id="IPR036457">
    <property type="entry name" value="PPM-type-like_dom_sf"/>
</dbReference>
<reference evidence="5 6" key="1">
    <citation type="submission" date="2019-08" db="EMBL/GenBank/DDBJ databases">
        <title>Parahaliea maris sp. nov., isolated from the surface seawater.</title>
        <authorList>
            <person name="Liu Y."/>
        </authorList>
    </citation>
    <scope>NUCLEOTIDE SEQUENCE [LARGE SCALE GENOMIC DNA]</scope>
    <source>
        <strain evidence="5 6">S2-26</strain>
    </source>
</reference>
<dbReference type="SUPFAM" id="SSF52172">
    <property type="entry name" value="CheY-like"/>
    <property type="match status" value="1"/>
</dbReference>
<dbReference type="PANTHER" id="PTHR43156">
    <property type="entry name" value="STAGE II SPORULATION PROTEIN E-RELATED"/>
    <property type="match status" value="1"/>
</dbReference>
<dbReference type="PANTHER" id="PTHR43156:SF2">
    <property type="entry name" value="STAGE II SPORULATION PROTEIN E"/>
    <property type="match status" value="1"/>
</dbReference>
<accession>A0A5C9A0X6</accession>
<gene>
    <name evidence="5" type="ORF">FVW59_06095</name>
</gene>
<dbReference type="Proteomes" id="UP000321933">
    <property type="component" value="Unassembled WGS sequence"/>
</dbReference>
<name>A0A5C9A0X6_9GAMM</name>
<organism evidence="5 6">
    <name type="scientific">Parahaliea aestuarii</name>
    <dbReference type="NCBI Taxonomy" id="1852021"/>
    <lineage>
        <taxon>Bacteria</taxon>
        <taxon>Pseudomonadati</taxon>
        <taxon>Pseudomonadota</taxon>
        <taxon>Gammaproteobacteria</taxon>
        <taxon>Cellvibrionales</taxon>
        <taxon>Halieaceae</taxon>
        <taxon>Parahaliea</taxon>
    </lineage>
</organism>
<dbReference type="GO" id="GO:0000160">
    <property type="term" value="P:phosphorelay signal transduction system"/>
    <property type="evidence" value="ECO:0007669"/>
    <property type="project" value="InterPro"/>
</dbReference>
<keyword evidence="3" id="KW-0175">Coiled coil</keyword>
<dbReference type="Gene3D" id="1.20.5.390">
    <property type="entry name" value="L1 transposable element, trimerization domain"/>
    <property type="match status" value="1"/>
</dbReference>
<keyword evidence="6" id="KW-1185">Reference proteome</keyword>
<dbReference type="Gene3D" id="3.40.50.2300">
    <property type="match status" value="1"/>
</dbReference>
<dbReference type="EMBL" id="VRYZ01000002">
    <property type="protein sequence ID" value="TXS93634.1"/>
    <property type="molecule type" value="Genomic_DNA"/>
</dbReference>
<dbReference type="InterPro" id="IPR052016">
    <property type="entry name" value="Bact_Sigma-Reg"/>
</dbReference>
<dbReference type="InterPro" id="IPR001932">
    <property type="entry name" value="PPM-type_phosphatase-like_dom"/>
</dbReference>
<protein>
    <submittedName>
        <fullName evidence="5">SpoIIE family protein phosphatase</fullName>
    </submittedName>
</protein>
<evidence type="ECO:0000256" key="3">
    <source>
        <dbReference type="SAM" id="Coils"/>
    </source>
</evidence>
<evidence type="ECO:0000256" key="2">
    <source>
        <dbReference type="PROSITE-ProRule" id="PRU00169"/>
    </source>
</evidence>
<evidence type="ECO:0000256" key="1">
    <source>
        <dbReference type="ARBA" id="ARBA00022801"/>
    </source>
</evidence>
<sequence length="393" mass="43192">MASNGNVLVIDDDPGRAEGLAGIVESAGFHVDVVSDVTNSTYSLAGSSDLDVILCEMEMNGVSWGEARRTLREMDIQVPAIMLSDQAEATQMMTALRLGASDFFVRPVEDAGALIKSIERCVRQRQLHRELDESRRRLEAANTELRGTVKVLEQDQQAGRRVQLSMLPATPLILDKYSFSHSVIPSLFLSGDFTDYFTVGTRHVVFFMADVSGHGSSSAFATVLLKNLFARKRSDYSRKSDDTVLSPVAMLHRANQELLRLDVGKFATMVVGLLDMELNTLRYSIAGHLPQPVLVSAEGARYLDGSGSAVGLMEEAEYQEHDINLPDTFTMALFSDGILEILPCQDLIEKEAYLLKAFDDVADTPEAMVDRLGLHQVDVAPDDIAALFISKRS</sequence>
<dbReference type="PROSITE" id="PS50110">
    <property type="entry name" value="RESPONSE_REGULATORY"/>
    <property type="match status" value="1"/>
</dbReference>
<proteinExistence type="predicted"/>
<dbReference type="GO" id="GO:0016791">
    <property type="term" value="F:phosphatase activity"/>
    <property type="evidence" value="ECO:0007669"/>
    <property type="project" value="TreeGrafter"/>
</dbReference>
<dbReference type="Gene3D" id="3.60.40.10">
    <property type="entry name" value="PPM-type phosphatase domain"/>
    <property type="match status" value="1"/>
</dbReference>
<dbReference type="OrthoDB" id="6399952at2"/>
<dbReference type="Pfam" id="PF00072">
    <property type="entry name" value="Response_reg"/>
    <property type="match status" value="1"/>
</dbReference>
<comment type="caution">
    <text evidence="5">The sequence shown here is derived from an EMBL/GenBank/DDBJ whole genome shotgun (WGS) entry which is preliminary data.</text>
</comment>
<keyword evidence="1" id="KW-0378">Hydrolase</keyword>
<dbReference type="InterPro" id="IPR011006">
    <property type="entry name" value="CheY-like_superfamily"/>
</dbReference>
<evidence type="ECO:0000259" key="4">
    <source>
        <dbReference type="PROSITE" id="PS50110"/>
    </source>
</evidence>
<dbReference type="SMART" id="SM00448">
    <property type="entry name" value="REC"/>
    <property type="match status" value="1"/>
</dbReference>
<evidence type="ECO:0000313" key="5">
    <source>
        <dbReference type="EMBL" id="TXS93634.1"/>
    </source>
</evidence>
<feature type="domain" description="Response regulatory" evidence="4">
    <location>
        <begin position="6"/>
        <end position="121"/>
    </location>
</feature>
<dbReference type="InterPro" id="IPR001789">
    <property type="entry name" value="Sig_transdc_resp-reg_receiver"/>
</dbReference>
<dbReference type="AlphaFoldDB" id="A0A5C9A0X6"/>
<feature type="coiled-coil region" evidence="3">
    <location>
        <begin position="124"/>
        <end position="155"/>
    </location>
</feature>
<dbReference type="CDD" id="cd00156">
    <property type="entry name" value="REC"/>
    <property type="match status" value="1"/>
</dbReference>
<comment type="caution">
    <text evidence="2">Lacks conserved residue(s) required for the propagation of feature annotation.</text>
</comment>
<evidence type="ECO:0000313" key="6">
    <source>
        <dbReference type="Proteomes" id="UP000321933"/>
    </source>
</evidence>
<dbReference type="Pfam" id="PF07228">
    <property type="entry name" value="SpoIIE"/>
    <property type="match status" value="1"/>
</dbReference>